<feature type="non-terminal residue" evidence="5">
    <location>
        <position position="93"/>
    </location>
</feature>
<gene>
    <name evidence="5" type="ORF">I8J34_24415</name>
</gene>
<dbReference type="Proteomes" id="UP000694660">
    <property type="component" value="Unassembled WGS sequence"/>
</dbReference>
<evidence type="ECO:0000313" key="5">
    <source>
        <dbReference type="EMBL" id="MBT0964329.1"/>
    </source>
</evidence>
<dbReference type="PROSITE" id="PS50110">
    <property type="entry name" value="RESPONSE_REGULATORY"/>
    <property type="match status" value="1"/>
</dbReference>
<dbReference type="InterPro" id="IPR011006">
    <property type="entry name" value="CheY-like_superfamily"/>
</dbReference>
<comment type="caution">
    <text evidence="5">The sequence shown here is derived from an EMBL/GenBank/DDBJ whole genome shotgun (WGS) entry which is preliminary data.</text>
</comment>
<proteinExistence type="predicted"/>
<feature type="modified residue" description="4-aspartylphosphate" evidence="3">
    <location>
        <position position="49"/>
    </location>
</feature>
<keyword evidence="6" id="KW-1185">Reference proteome</keyword>
<dbReference type="Pfam" id="PF00072">
    <property type="entry name" value="Response_reg"/>
    <property type="match status" value="1"/>
</dbReference>
<evidence type="ECO:0000256" key="1">
    <source>
        <dbReference type="ARBA" id="ARBA00022553"/>
    </source>
</evidence>
<sequence>VDDNKFNRSLTRTILRKKGGPGWCVSLAESGAEALQKIAEERFDLAFMDIQMPGMNGLETTQAIRSNEQGAEKRLPVIAMTAYAMEGDRQMCL</sequence>
<dbReference type="SMART" id="SM00448">
    <property type="entry name" value="REC"/>
    <property type="match status" value="1"/>
</dbReference>
<reference evidence="6" key="1">
    <citation type="journal article" date="2022" name="ISME J.">
        <title>Genetic and phylogenetic analysis of dissimilatory iodate-reducing bacteria identifies potential niches across the world's oceans.</title>
        <authorList>
            <person name="Reyes-Umana V."/>
            <person name="Henning Z."/>
            <person name="Lee K."/>
            <person name="Barnum T.P."/>
            <person name="Coates J.D."/>
        </authorList>
    </citation>
    <scope>NUCLEOTIDE SEQUENCE [LARGE SCALE GENOMIC DNA]</scope>
    <source>
        <strain evidence="6">IR12</strain>
    </source>
</reference>
<organism evidence="5 6">
    <name type="scientific">Denitromonas iodatirespirans</name>
    <dbReference type="NCBI Taxonomy" id="2795389"/>
    <lineage>
        <taxon>Bacteria</taxon>
        <taxon>Pseudomonadati</taxon>
        <taxon>Pseudomonadota</taxon>
        <taxon>Betaproteobacteria</taxon>
        <taxon>Rhodocyclales</taxon>
        <taxon>Zoogloeaceae</taxon>
        <taxon>Denitromonas</taxon>
    </lineage>
</organism>
<evidence type="ECO:0000256" key="2">
    <source>
        <dbReference type="ARBA" id="ARBA00023012"/>
    </source>
</evidence>
<protein>
    <submittedName>
        <fullName evidence="5">Response regulator</fullName>
    </submittedName>
</protein>
<dbReference type="RefSeq" id="WP_214364218.1">
    <property type="nucleotide sequence ID" value="NZ_JAEKFT010000167.1"/>
</dbReference>
<dbReference type="PANTHER" id="PTHR45339">
    <property type="entry name" value="HYBRID SIGNAL TRANSDUCTION HISTIDINE KINASE J"/>
    <property type="match status" value="1"/>
</dbReference>
<feature type="domain" description="Response regulatory" evidence="4">
    <location>
        <begin position="1"/>
        <end position="93"/>
    </location>
</feature>
<accession>A0A944HAI4</accession>
<dbReference type="GO" id="GO:0000160">
    <property type="term" value="P:phosphorelay signal transduction system"/>
    <property type="evidence" value="ECO:0007669"/>
    <property type="project" value="UniProtKB-KW"/>
</dbReference>
<dbReference type="CDD" id="cd17546">
    <property type="entry name" value="REC_hyHK_CKI1_RcsC-like"/>
    <property type="match status" value="1"/>
</dbReference>
<dbReference type="AlphaFoldDB" id="A0A944HAI4"/>
<evidence type="ECO:0000313" key="6">
    <source>
        <dbReference type="Proteomes" id="UP000694660"/>
    </source>
</evidence>
<dbReference type="SUPFAM" id="SSF52172">
    <property type="entry name" value="CheY-like"/>
    <property type="match status" value="1"/>
</dbReference>
<name>A0A944HAI4_DENI1</name>
<keyword evidence="2" id="KW-0902">Two-component regulatory system</keyword>
<dbReference type="InterPro" id="IPR001789">
    <property type="entry name" value="Sig_transdc_resp-reg_receiver"/>
</dbReference>
<dbReference type="Gene3D" id="3.40.50.2300">
    <property type="match status" value="1"/>
</dbReference>
<keyword evidence="1 3" id="KW-0597">Phosphoprotein</keyword>
<evidence type="ECO:0000259" key="4">
    <source>
        <dbReference type="PROSITE" id="PS50110"/>
    </source>
</evidence>
<dbReference type="EMBL" id="JAEKFT010000167">
    <property type="protein sequence ID" value="MBT0964329.1"/>
    <property type="molecule type" value="Genomic_DNA"/>
</dbReference>
<dbReference type="PANTHER" id="PTHR45339:SF1">
    <property type="entry name" value="HYBRID SIGNAL TRANSDUCTION HISTIDINE KINASE J"/>
    <property type="match status" value="1"/>
</dbReference>
<evidence type="ECO:0000256" key="3">
    <source>
        <dbReference type="PROSITE-ProRule" id="PRU00169"/>
    </source>
</evidence>
<feature type="non-terminal residue" evidence="5">
    <location>
        <position position="1"/>
    </location>
</feature>